<name>A0AAW9SWA9_CORAY</name>
<protein>
    <submittedName>
        <fullName evidence="2">Uncharacterized protein</fullName>
    </submittedName>
</protein>
<keyword evidence="1" id="KW-1133">Transmembrane helix</keyword>
<dbReference type="EMBL" id="JASOOY020000004">
    <property type="protein sequence ID" value="MEO3716213.1"/>
    <property type="molecule type" value="Genomic_DNA"/>
</dbReference>
<feature type="transmembrane region" description="Helical" evidence="1">
    <location>
        <begin position="7"/>
        <end position="24"/>
    </location>
</feature>
<keyword evidence="1" id="KW-0812">Transmembrane</keyword>
<evidence type="ECO:0000313" key="3">
    <source>
        <dbReference type="Proteomes" id="UP001223646"/>
    </source>
</evidence>
<evidence type="ECO:0000313" key="2">
    <source>
        <dbReference type="EMBL" id="MEO3716213.1"/>
    </source>
</evidence>
<organism evidence="2 3">
    <name type="scientific">Corynebacterium amycolatum</name>
    <dbReference type="NCBI Taxonomy" id="43765"/>
    <lineage>
        <taxon>Bacteria</taxon>
        <taxon>Bacillati</taxon>
        <taxon>Actinomycetota</taxon>
        <taxon>Actinomycetes</taxon>
        <taxon>Mycobacteriales</taxon>
        <taxon>Corynebacteriaceae</taxon>
        <taxon>Corynebacterium</taxon>
    </lineage>
</organism>
<gene>
    <name evidence="2" type="ORF">QP460_001220</name>
</gene>
<evidence type="ECO:0000256" key="1">
    <source>
        <dbReference type="SAM" id="Phobius"/>
    </source>
</evidence>
<reference evidence="2" key="1">
    <citation type="submission" date="2023-05" db="EMBL/GenBank/DDBJ databases">
        <authorList>
            <person name="Du J."/>
        </authorList>
    </citation>
    <scope>NUCLEOTIDE SEQUENCE</scope>
    <source>
        <strain evidence="2">UMB1064</strain>
    </source>
</reference>
<comment type="caution">
    <text evidence="2">The sequence shown here is derived from an EMBL/GenBank/DDBJ whole genome shotgun (WGS) entry which is preliminary data.</text>
</comment>
<dbReference type="Proteomes" id="UP001223646">
    <property type="component" value="Unassembled WGS sequence"/>
</dbReference>
<dbReference type="RefSeq" id="WP_048735208.1">
    <property type="nucleotide sequence ID" value="NZ_JASOOY020000004.1"/>
</dbReference>
<reference evidence="2" key="2">
    <citation type="submission" date="2024-05" db="EMBL/GenBank/DDBJ databases">
        <authorList>
            <person name="Wolfe A."/>
        </authorList>
    </citation>
    <scope>NUCLEOTIDE SEQUENCE</scope>
    <source>
        <strain evidence="2">UMB1064</strain>
    </source>
</reference>
<feature type="transmembrane region" description="Helical" evidence="1">
    <location>
        <begin position="30"/>
        <end position="48"/>
    </location>
</feature>
<dbReference type="AlphaFoldDB" id="A0AAW9SWA9"/>
<keyword evidence="1" id="KW-0472">Membrane</keyword>
<proteinExistence type="predicted"/>
<sequence length="134" mass="14707">MKKKRVLSYTGLVIGALLLINGFTAGTSELLPSLLLAFAIGGPAAWWFHCEKKDQEYLDEHAQLAKTYEYLNEEDLRFLAPLEEPKKYDRKWKIVAPVAIAAFLLGGSLLPEQTGAAIINTTPVPTTSTVLTSS</sequence>
<accession>A0AAW9SWA9</accession>